<feature type="transmembrane region" description="Helical" evidence="1">
    <location>
        <begin position="12"/>
        <end position="33"/>
    </location>
</feature>
<comment type="caution">
    <text evidence="2">The sequence shown here is derived from an EMBL/GenBank/DDBJ whole genome shotgun (WGS) entry which is preliminary data.</text>
</comment>
<feature type="transmembrane region" description="Helical" evidence="1">
    <location>
        <begin position="113"/>
        <end position="131"/>
    </location>
</feature>
<name>A0AAD6Z5V3_9AGAR</name>
<reference evidence="2" key="1">
    <citation type="submission" date="2023-03" db="EMBL/GenBank/DDBJ databases">
        <title>Massive genome expansion in bonnet fungi (Mycena s.s.) driven by repeated elements and novel gene families across ecological guilds.</title>
        <authorList>
            <consortium name="Lawrence Berkeley National Laboratory"/>
            <person name="Harder C.B."/>
            <person name="Miyauchi S."/>
            <person name="Viragh M."/>
            <person name="Kuo A."/>
            <person name="Thoen E."/>
            <person name="Andreopoulos B."/>
            <person name="Lu D."/>
            <person name="Skrede I."/>
            <person name="Drula E."/>
            <person name="Henrissat B."/>
            <person name="Morin E."/>
            <person name="Kohler A."/>
            <person name="Barry K."/>
            <person name="LaButti K."/>
            <person name="Morin E."/>
            <person name="Salamov A."/>
            <person name="Lipzen A."/>
            <person name="Mereny Z."/>
            <person name="Hegedus B."/>
            <person name="Baldrian P."/>
            <person name="Stursova M."/>
            <person name="Weitz H."/>
            <person name="Taylor A."/>
            <person name="Grigoriev I.V."/>
            <person name="Nagy L.G."/>
            <person name="Martin F."/>
            <person name="Kauserud H."/>
        </authorList>
    </citation>
    <scope>NUCLEOTIDE SEQUENCE</scope>
    <source>
        <strain evidence="2">CBHHK002</strain>
    </source>
</reference>
<keyword evidence="3" id="KW-1185">Reference proteome</keyword>
<evidence type="ECO:0000313" key="3">
    <source>
        <dbReference type="Proteomes" id="UP001218218"/>
    </source>
</evidence>
<proteinExistence type="predicted"/>
<keyword evidence="1" id="KW-0812">Transmembrane</keyword>
<protein>
    <submittedName>
        <fullName evidence="2">Uncharacterized protein</fullName>
    </submittedName>
</protein>
<dbReference type="EMBL" id="JARIHO010000087">
    <property type="protein sequence ID" value="KAJ7307763.1"/>
    <property type="molecule type" value="Genomic_DNA"/>
</dbReference>
<keyword evidence="1" id="KW-0472">Membrane</keyword>
<evidence type="ECO:0000256" key="1">
    <source>
        <dbReference type="SAM" id="Phobius"/>
    </source>
</evidence>
<feature type="transmembrane region" description="Helical" evidence="1">
    <location>
        <begin position="85"/>
        <end position="106"/>
    </location>
</feature>
<keyword evidence="1" id="KW-1133">Transmembrane helix</keyword>
<organism evidence="2 3">
    <name type="scientific">Mycena albidolilacea</name>
    <dbReference type="NCBI Taxonomy" id="1033008"/>
    <lineage>
        <taxon>Eukaryota</taxon>
        <taxon>Fungi</taxon>
        <taxon>Dikarya</taxon>
        <taxon>Basidiomycota</taxon>
        <taxon>Agaricomycotina</taxon>
        <taxon>Agaricomycetes</taxon>
        <taxon>Agaricomycetidae</taxon>
        <taxon>Agaricales</taxon>
        <taxon>Marasmiineae</taxon>
        <taxon>Mycenaceae</taxon>
        <taxon>Mycena</taxon>
    </lineage>
</organism>
<gene>
    <name evidence="2" type="ORF">DFH08DRAFT_975375</name>
</gene>
<dbReference type="Proteomes" id="UP001218218">
    <property type="component" value="Unassembled WGS sequence"/>
</dbReference>
<dbReference type="AlphaFoldDB" id="A0AAD6Z5V3"/>
<evidence type="ECO:0000313" key="2">
    <source>
        <dbReference type="EMBL" id="KAJ7307763.1"/>
    </source>
</evidence>
<accession>A0AAD6Z5V3</accession>
<sequence length="168" mass="18685">MVSAYWYDISQLWVGTFFYGIYLVLFCICMHILLHRPSSRGNTVLLVTAIVLVTLSTVLTVPNLVLGTAEIDEMASIPYQKVQDAAFIVYAINNSIADGLVIYRCYVVWNNDWRVIVLPIMLFIASTVSGLDFTLAASPFFALTLATNLLVTILTGKSHSWSLEINAK</sequence>
<feature type="transmembrane region" description="Helical" evidence="1">
    <location>
        <begin position="45"/>
        <end position="65"/>
    </location>
</feature>